<protein>
    <submittedName>
        <fullName evidence="2">Lipopolysaccharide cholinephosphotransferase</fullName>
    </submittedName>
</protein>
<proteinExistence type="predicted"/>
<dbReference type="RefSeq" id="WP_073010821.1">
    <property type="nucleotide sequence ID" value="NZ_FQZO01000008.1"/>
</dbReference>
<dbReference type="GO" id="GO:0009100">
    <property type="term" value="P:glycoprotein metabolic process"/>
    <property type="evidence" value="ECO:0007669"/>
    <property type="project" value="UniProtKB-ARBA"/>
</dbReference>
<dbReference type="AlphaFoldDB" id="A0A1M6MBV9"/>
<dbReference type="EMBL" id="FQZO01000008">
    <property type="protein sequence ID" value="SHJ80753.1"/>
    <property type="molecule type" value="Genomic_DNA"/>
</dbReference>
<dbReference type="OrthoDB" id="9786100at2"/>
<dbReference type="PANTHER" id="PTHR43404:SF2">
    <property type="entry name" value="LIPOPOLYSACCHARIDE CHOLINEPHOSPHOTRANSFERASE LICD"/>
    <property type="match status" value="1"/>
</dbReference>
<organism evidence="2 3">
    <name type="scientific">Clostridium amylolyticum</name>
    <dbReference type="NCBI Taxonomy" id="1121298"/>
    <lineage>
        <taxon>Bacteria</taxon>
        <taxon>Bacillati</taxon>
        <taxon>Bacillota</taxon>
        <taxon>Clostridia</taxon>
        <taxon>Eubacteriales</taxon>
        <taxon>Clostridiaceae</taxon>
        <taxon>Clostridium</taxon>
    </lineage>
</organism>
<reference evidence="2 3" key="1">
    <citation type="submission" date="2016-11" db="EMBL/GenBank/DDBJ databases">
        <authorList>
            <person name="Jaros S."/>
            <person name="Januszkiewicz K."/>
            <person name="Wedrychowicz H."/>
        </authorList>
    </citation>
    <scope>NUCLEOTIDE SEQUENCE [LARGE SCALE GENOMIC DNA]</scope>
    <source>
        <strain evidence="2 3">DSM 21864</strain>
    </source>
</reference>
<sequence>MIYGEKEYIKTDIKTVQDIMLQILKEVDRICSKHNIKYFLSDGTLLGAIRHGGFIPWDDDLDISMLREDYNRFKEIAPKELSKKYFFQTRDTDSNYDLYHIPLKIRHNGSLLIEEKNKRYHQGFYIDVFPFDKVPDTSFKAKIQSLAGKLWILKLRINTDDFPKPRFFLRTFMQLLGKLIPTKLIFKLQESAIKLSKGSKSTTYTYGAELIWDKEFEEKDLFPLERRKFENGYFLTPNNSDKILTISYGNYMVLPPENERTVHAIEIYIEK</sequence>
<dbReference type="InterPro" id="IPR052942">
    <property type="entry name" value="LPS_cholinephosphotransferase"/>
</dbReference>
<evidence type="ECO:0000313" key="3">
    <source>
        <dbReference type="Proteomes" id="UP000184080"/>
    </source>
</evidence>
<feature type="domain" description="LicD/FKTN/FKRP nucleotidyltransferase" evidence="1">
    <location>
        <begin position="31"/>
        <end position="249"/>
    </location>
</feature>
<keyword evidence="2" id="KW-0808">Transferase</keyword>
<accession>A0A1M6MBV9</accession>
<dbReference type="Pfam" id="PF04991">
    <property type="entry name" value="LicD"/>
    <property type="match status" value="1"/>
</dbReference>
<dbReference type="STRING" id="1121298.SAMN05444401_3929"/>
<name>A0A1M6MBV9_9CLOT</name>
<keyword evidence="3" id="KW-1185">Reference proteome</keyword>
<gene>
    <name evidence="2" type="ORF">SAMN05444401_3929</name>
</gene>
<dbReference type="PANTHER" id="PTHR43404">
    <property type="entry name" value="LIPOPOLYSACCHARIDE CHOLINEPHOSPHOTRANSFERASE LICD"/>
    <property type="match status" value="1"/>
</dbReference>
<evidence type="ECO:0000313" key="2">
    <source>
        <dbReference type="EMBL" id="SHJ80753.1"/>
    </source>
</evidence>
<dbReference type="InterPro" id="IPR007074">
    <property type="entry name" value="LicD/FKTN/FKRP_NTP_transf"/>
</dbReference>
<dbReference type="Proteomes" id="UP000184080">
    <property type="component" value="Unassembled WGS sequence"/>
</dbReference>
<dbReference type="GO" id="GO:0016740">
    <property type="term" value="F:transferase activity"/>
    <property type="evidence" value="ECO:0007669"/>
    <property type="project" value="UniProtKB-KW"/>
</dbReference>
<evidence type="ECO:0000259" key="1">
    <source>
        <dbReference type="Pfam" id="PF04991"/>
    </source>
</evidence>